<evidence type="ECO:0000256" key="9">
    <source>
        <dbReference type="ARBA" id="ARBA00023098"/>
    </source>
</evidence>
<evidence type="ECO:0000313" key="16">
    <source>
        <dbReference type="EMBL" id="MFC4821019.1"/>
    </source>
</evidence>
<dbReference type="InterPro" id="IPR051211">
    <property type="entry name" value="PG_lysyltransferase"/>
</dbReference>
<dbReference type="Proteomes" id="UP001595886">
    <property type="component" value="Unassembled WGS sequence"/>
</dbReference>
<evidence type="ECO:0000256" key="5">
    <source>
        <dbReference type="ARBA" id="ARBA00022475"/>
    </source>
</evidence>
<feature type="transmembrane region" description="Helical" evidence="14">
    <location>
        <begin position="439"/>
        <end position="454"/>
    </location>
</feature>
<evidence type="ECO:0000259" key="15">
    <source>
        <dbReference type="Pfam" id="PF09924"/>
    </source>
</evidence>
<reference evidence="17" key="1">
    <citation type="journal article" date="2019" name="Int. J. Syst. Evol. Microbiol.">
        <title>The Global Catalogue of Microorganisms (GCM) 10K type strain sequencing project: providing services to taxonomists for standard genome sequencing and annotation.</title>
        <authorList>
            <consortium name="The Broad Institute Genomics Platform"/>
            <consortium name="The Broad Institute Genome Sequencing Center for Infectious Disease"/>
            <person name="Wu L."/>
            <person name="Ma J."/>
        </authorList>
    </citation>
    <scope>NUCLEOTIDE SEQUENCE [LARGE SCALE GENOMIC DNA]</scope>
    <source>
        <strain evidence="17">CCUG 30340</strain>
    </source>
</reference>
<keyword evidence="5" id="KW-1003">Cell membrane</keyword>
<feature type="transmembrane region" description="Helical" evidence="14">
    <location>
        <begin position="62"/>
        <end position="83"/>
    </location>
</feature>
<feature type="transmembrane region" description="Helical" evidence="14">
    <location>
        <begin position="172"/>
        <end position="192"/>
    </location>
</feature>
<proteinExistence type="inferred from homology"/>
<dbReference type="InterPro" id="IPR022791">
    <property type="entry name" value="L-PG_synthase/AglD"/>
</dbReference>
<protein>
    <recommendedName>
        <fullName evidence="4">Phosphatidylglycerol lysyltransferase</fullName>
        <ecNumber evidence="3">2.3.2.3</ecNumber>
    </recommendedName>
    <alternativeName>
        <fullName evidence="12">Lysylphosphatidylglycerol synthase</fullName>
    </alternativeName>
</protein>
<evidence type="ECO:0000256" key="6">
    <source>
        <dbReference type="ARBA" id="ARBA00022679"/>
    </source>
</evidence>
<keyword evidence="8 14" id="KW-1133">Transmembrane helix</keyword>
<keyword evidence="9" id="KW-0443">Lipid metabolism</keyword>
<name>A0ABV9QX68_9GAMM</name>
<accession>A0ABV9QX68</accession>
<evidence type="ECO:0000256" key="3">
    <source>
        <dbReference type="ARBA" id="ARBA00012014"/>
    </source>
</evidence>
<feature type="transmembrane region" description="Helical" evidence="14">
    <location>
        <begin position="513"/>
        <end position="530"/>
    </location>
</feature>
<feature type="transmembrane region" description="Helical" evidence="14">
    <location>
        <begin position="297"/>
        <end position="316"/>
    </location>
</feature>
<comment type="catalytic activity">
    <reaction evidence="13">
        <text>L-lysyl-tRNA(Lys) + a 1,2-diacyl-sn-glycero-3-phospho-(1'-sn-glycerol) = a 1,2-diacyl-sn-glycero-3-phospho-1'-(3'-O-L-lysyl)-sn-glycerol + tRNA(Lys)</text>
        <dbReference type="Rhea" id="RHEA:10668"/>
        <dbReference type="Rhea" id="RHEA-COMP:9696"/>
        <dbReference type="Rhea" id="RHEA-COMP:9697"/>
        <dbReference type="ChEBI" id="CHEBI:64716"/>
        <dbReference type="ChEBI" id="CHEBI:75792"/>
        <dbReference type="ChEBI" id="CHEBI:78442"/>
        <dbReference type="ChEBI" id="CHEBI:78529"/>
        <dbReference type="EC" id="2.3.2.3"/>
    </reaction>
</comment>
<sequence length="881" mass="95733">MSDETPPDPAPAAKHGWRARLRWLVPIAFLALVGWLLVLGISEFNLQEMQRTLLEVPTLSGLGVAALALFAVAFTGLIDVAIARWLGLPIPAREMLRLAFVANALSNTLNLSGAVGSGVRLLGLSTHRLALPSSAALIGLQVLSLPLGLSVLIVATLALGSTPITPSATTRWLAVAILVAAALYLPAFFVLTSRRRLMRWLPQGTSLPPLRLKLTLALLSFVDWLLAAAVLYACLYVTGVHVKPGPMLGSFAAAQTLGLLSLIPGGFGVFDGLMLLALTSDGYESAAVLSALFLFRIAYYLVPLLAGLYLGSGMLAERLPVVARASGRLRAHPLFGLLGLPASLLAGFGIRVLAVLTFFAGLVLLASAAIPSVHEHIEVVREVLPLAAVESSYWLSILTGVLLLGLGRGIDGRLRVAYRLASITLVAAAALAITKGLHFGEAAFLLAIAMLLRARKREFTQRAMSLTSLTTFTWLAGLLVVVLAFFAIGMLAVLGDDSFDLWYFGIGEHSSKLARGLFAAALGLAIYLIWQSFSVRRPPLKPPERAELERAREVYLEHGGGEFAHLSFMGDKHLFWSGDHGPGKGRAVVAYGAVRDRLVALGSPCGPEAAIKRAILDFRQFADAQDRVPLFYEVLEPDLSLYHDLGFDLFKLGELAIIRLEEFTLAGKRWEDLRQAVNRSVKERLTFELIDPPFDTVLMSELERVSDAWLADKGAHEKSFSLGRFDADYFAWSPLALVRRDGELLAFANVLPPYGPNGTASVDLMRHVDGAPRGTMDFLFARVMQWAKERGYESFSLGMAPLSAVGDNPYARINERLAALAFQYGGRFYNYQGLRRYKEKFGPQWTGSYLAYPRGLWVPGLLIDIAALVAGGYRRFLFGGR</sequence>
<comment type="similarity">
    <text evidence="2">Belongs to the LPG synthase family.</text>
</comment>
<dbReference type="PANTHER" id="PTHR34697:SF2">
    <property type="entry name" value="PHOSPHATIDYLGLYCEROL LYSYLTRANSFERASE"/>
    <property type="match status" value="1"/>
</dbReference>
<evidence type="ECO:0000256" key="8">
    <source>
        <dbReference type="ARBA" id="ARBA00022989"/>
    </source>
</evidence>
<dbReference type="InterPro" id="IPR016181">
    <property type="entry name" value="Acyl_CoA_acyltransferase"/>
</dbReference>
<feature type="transmembrane region" description="Helical" evidence="14">
    <location>
        <begin position="466"/>
        <end position="493"/>
    </location>
</feature>
<dbReference type="RefSeq" id="WP_380021248.1">
    <property type="nucleotide sequence ID" value="NZ_JBHSHD010000008.1"/>
</dbReference>
<dbReference type="InterPro" id="IPR024320">
    <property type="entry name" value="LPG_synthase_C"/>
</dbReference>
<gene>
    <name evidence="16" type="primary">mprF</name>
    <name evidence="16" type="ORF">ACFO6Q_11830</name>
</gene>
<feature type="transmembrane region" description="Helical" evidence="14">
    <location>
        <begin position="337"/>
        <end position="363"/>
    </location>
</feature>
<evidence type="ECO:0000256" key="11">
    <source>
        <dbReference type="ARBA" id="ARBA00023251"/>
    </source>
</evidence>
<feature type="transmembrane region" description="Helical" evidence="14">
    <location>
        <begin position="135"/>
        <end position="160"/>
    </location>
</feature>
<keyword evidence="6" id="KW-0808">Transferase</keyword>
<dbReference type="Pfam" id="PF03706">
    <property type="entry name" value="LPG_synthase_TM"/>
    <property type="match status" value="1"/>
</dbReference>
<comment type="subcellular location">
    <subcellularLocation>
        <location evidence="1">Cell membrane</location>
        <topology evidence="1">Multi-pass membrane protein</topology>
    </subcellularLocation>
</comment>
<keyword evidence="17" id="KW-1185">Reference proteome</keyword>
<feature type="transmembrane region" description="Helical" evidence="14">
    <location>
        <begin position="21"/>
        <end position="42"/>
    </location>
</feature>
<feature type="transmembrane region" description="Helical" evidence="14">
    <location>
        <begin position="257"/>
        <end position="277"/>
    </location>
</feature>
<evidence type="ECO:0000256" key="13">
    <source>
        <dbReference type="ARBA" id="ARBA00047540"/>
    </source>
</evidence>
<feature type="transmembrane region" description="Helical" evidence="14">
    <location>
        <begin position="383"/>
        <end position="404"/>
    </location>
</feature>
<evidence type="ECO:0000256" key="14">
    <source>
        <dbReference type="SAM" id="Phobius"/>
    </source>
</evidence>
<evidence type="ECO:0000313" key="17">
    <source>
        <dbReference type="Proteomes" id="UP001595886"/>
    </source>
</evidence>
<evidence type="ECO:0000256" key="4">
    <source>
        <dbReference type="ARBA" id="ARBA00021546"/>
    </source>
</evidence>
<feature type="transmembrane region" description="Helical" evidence="14">
    <location>
        <begin position="212"/>
        <end position="237"/>
    </location>
</feature>
<dbReference type="PANTHER" id="PTHR34697">
    <property type="entry name" value="PHOSPHATIDYLGLYCEROL LYSYLTRANSFERASE"/>
    <property type="match status" value="1"/>
</dbReference>
<keyword evidence="10 14" id="KW-0472">Membrane</keyword>
<dbReference type="Pfam" id="PF09924">
    <property type="entry name" value="LPG_synthase_C"/>
    <property type="match status" value="1"/>
</dbReference>
<feature type="domain" description="Phosphatidylglycerol lysyltransferase C-terminal" evidence="15">
    <location>
        <begin position="554"/>
        <end position="852"/>
    </location>
</feature>
<comment type="caution">
    <text evidence="16">The sequence shown here is derived from an EMBL/GenBank/DDBJ whole genome shotgun (WGS) entry which is preliminary data.</text>
</comment>
<evidence type="ECO:0000256" key="7">
    <source>
        <dbReference type="ARBA" id="ARBA00022692"/>
    </source>
</evidence>
<dbReference type="NCBIfam" id="NF033480">
    <property type="entry name" value="bifunc_MprF"/>
    <property type="match status" value="1"/>
</dbReference>
<evidence type="ECO:0000256" key="12">
    <source>
        <dbReference type="ARBA" id="ARBA00031899"/>
    </source>
</evidence>
<dbReference type="EC" id="2.3.2.3" evidence="3"/>
<organism evidence="16 17">
    <name type="scientific">Dokdonella ginsengisoli</name>
    <dbReference type="NCBI Taxonomy" id="363846"/>
    <lineage>
        <taxon>Bacteria</taxon>
        <taxon>Pseudomonadati</taxon>
        <taxon>Pseudomonadota</taxon>
        <taxon>Gammaproteobacteria</taxon>
        <taxon>Lysobacterales</taxon>
        <taxon>Rhodanobacteraceae</taxon>
        <taxon>Dokdonella</taxon>
    </lineage>
</organism>
<dbReference type="EMBL" id="JBHSHD010000008">
    <property type="protein sequence ID" value="MFC4821019.1"/>
    <property type="molecule type" value="Genomic_DNA"/>
</dbReference>
<keyword evidence="7 14" id="KW-0812">Transmembrane</keyword>
<evidence type="ECO:0000256" key="10">
    <source>
        <dbReference type="ARBA" id="ARBA00023136"/>
    </source>
</evidence>
<keyword evidence="11" id="KW-0046">Antibiotic resistance</keyword>
<evidence type="ECO:0000256" key="2">
    <source>
        <dbReference type="ARBA" id="ARBA00008627"/>
    </source>
</evidence>
<dbReference type="SUPFAM" id="SSF55729">
    <property type="entry name" value="Acyl-CoA N-acyltransferases (Nat)"/>
    <property type="match status" value="1"/>
</dbReference>
<evidence type="ECO:0000256" key="1">
    <source>
        <dbReference type="ARBA" id="ARBA00004651"/>
    </source>
</evidence>